<protein>
    <submittedName>
        <fullName evidence="1">Uncharacterized protein</fullName>
    </submittedName>
</protein>
<dbReference type="EMBL" id="JAECVW010000006">
    <property type="protein sequence ID" value="MBH8595745.1"/>
    <property type="molecule type" value="Genomic_DNA"/>
</dbReference>
<gene>
    <name evidence="1" type="ORF">I8U20_10425</name>
</gene>
<accession>A0A8I1AA34</accession>
<evidence type="ECO:0000313" key="1">
    <source>
        <dbReference type="EMBL" id="MBH8595745.1"/>
    </source>
</evidence>
<dbReference type="Proteomes" id="UP000633619">
    <property type="component" value="Unassembled WGS sequence"/>
</dbReference>
<proteinExistence type="predicted"/>
<dbReference type="RefSeq" id="WP_181732290.1">
    <property type="nucleotide sequence ID" value="NZ_JACEIR010000006.1"/>
</dbReference>
<organism evidence="1 2">
    <name type="scientific">Thermoactinomyces intermedius</name>
    <dbReference type="NCBI Taxonomy" id="2024"/>
    <lineage>
        <taxon>Bacteria</taxon>
        <taxon>Bacillati</taxon>
        <taxon>Bacillota</taxon>
        <taxon>Bacilli</taxon>
        <taxon>Bacillales</taxon>
        <taxon>Thermoactinomycetaceae</taxon>
        <taxon>Thermoactinomyces</taxon>
    </lineage>
</organism>
<evidence type="ECO:0000313" key="2">
    <source>
        <dbReference type="Proteomes" id="UP000633619"/>
    </source>
</evidence>
<name>A0A8I1AA34_THEIN</name>
<keyword evidence="2" id="KW-1185">Reference proteome</keyword>
<comment type="caution">
    <text evidence="1">The sequence shown here is derived from an EMBL/GenBank/DDBJ whole genome shotgun (WGS) entry which is preliminary data.</text>
</comment>
<sequence length="109" mass="13193">MFFKIQTRRRMYGIYCEFDDNYYSMEISIMPKKLWRLSKRIIVTDHLSIETDPKSKAVELIQKYEKAEDYEDELESKTFQIDGDQIQEVKEKRKVKVHHWDGGVEEILI</sequence>
<reference evidence="1 2" key="1">
    <citation type="submission" date="2020-12" db="EMBL/GenBank/DDBJ databases">
        <title>WGS of Thermoactinomyces spp.</title>
        <authorList>
            <person name="Cheng K."/>
        </authorList>
    </citation>
    <scope>NUCLEOTIDE SEQUENCE [LARGE SCALE GENOMIC DNA]</scope>
    <source>
        <strain evidence="2">CICC 10671\DSM 43846</strain>
    </source>
</reference>
<dbReference type="AlphaFoldDB" id="A0A8I1AA34"/>